<dbReference type="RefSeq" id="WP_188950559.1">
    <property type="nucleotide sequence ID" value="NZ_BMIB01000001.1"/>
</dbReference>
<reference evidence="1" key="1">
    <citation type="journal article" date="2014" name="Int. J. Syst. Evol. Microbiol.">
        <title>Complete genome sequence of Corynebacterium casei LMG S-19264T (=DSM 44701T), isolated from a smear-ripened cheese.</title>
        <authorList>
            <consortium name="US DOE Joint Genome Institute (JGI-PGF)"/>
            <person name="Walter F."/>
            <person name="Albersmeier A."/>
            <person name="Kalinowski J."/>
            <person name="Ruckert C."/>
        </authorList>
    </citation>
    <scope>NUCLEOTIDE SEQUENCE</scope>
    <source>
        <strain evidence="1">CGMCC 1.15290</strain>
    </source>
</reference>
<name>A0A917MRI1_9BACT</name>
<gene>
    <name evidence="1" type="ORF">GCM10011379_06720</name>
</gene>
<evidence type="ECO:0000313" key="1">
    <source>
        <dbReference type="EMBL" id="GGH59678.1"/>
    </source>
</evidence>
<dbReference type="Proteomes" id="UP000627292">
    <property type="component" value="Unassembled WGS sequence"/>
</dbReference>
<sequence length="91" mass="10662">MAWSVSITPEGWQLIYNACHDQKRTFLIGAIREHATQNKVRGRSGWSLYKLSTECLANWVYELIQETDTCDNGGFRYWIDPKGYYKIPIEE</sequence>
<accession>A0A917MRI1</accession>
<dbReference type="AlphaFoldDB" id="A0A917MRI1"/>
<proteinExistence type="predicted"/>
<dbReference type="EMBL" id="BMIB01000001">
    <property type="protein sequence ID" value="GGH59678.1"/>
    <property type="molecule type" value="Genomic_DNA"/>
</dbReference>
<reference evidence="1" key="2">
    <citation type="submission" date="2020-09" db="EMBL/GenBank/DDBJ databases">
        <authorList>
            <person name="Sun Q."/>
            <person name="Zhou Y."/>
        </authorList>
    </citation>
    <scope>NUCLEOTIDE SEQUENCE</scope>
    <source>
        <strain evidence="1">CGMCC 1.15290</strain>
    </source>
</reference>
<evidence type="ECO:0000313" key="2">
    <source>
        <dbReference type="Proteomes" id="UP000627292"/>
    </source>
</evidence>
<organism evidence="1 2">
    <name type="scientific">Filimonas zeae</name>
    <dbReference type="NCBI Taxonomy" id="1737353"/>
    <lineage>
        <taxon>Bacteria</taxon>
        <taxon>Pseudomonadati</taxon>
        <taxon>Bacteroidota</taxon>
        <taxon>Chitinophagia</taxon>
        <taxon>Chitinophagales</taxon>
        <taxon>Chitinophagaceae</taxon>
        <taxon>Filimonas</taxon>
    </lineage>
</organism>
<protein>
    <submittedName>
        <fullName evidence="1">Uncharacterized protein</fullName>
    </submittedName>
</protein>
<keyword evidence="2" id="KW-1185">Reference proteome</keyword>
<comment type="caution">
    <text evidence="1">The sequence shown here is derived from an EMBL/GenBank/DDBJ whole genome shotgun (WGS) entry which is preliminary data.</text>
</comment>